<proteinExistence type="predicted"/>
<organism evidence="1 2">
    <name type="scientific">Nocardioides abyssi</name>
    <dbReference type="NCBI Taxonomy" id="3058370"/>
    <lineage>
        <taxon>Bacteria</taxon>
        <taxon>Bacillati</taxon>
        <taxon>Actinomycetota</taxon>
        <taxon>Actinomycetes</taxon>
        <taxon>Propionibacteriales</taxon>
        <taxon>Nocardioidaceae</taxon>
        <taxon>Nocardioides</taxon>
    </lineage>
</organism>
<sequence>MVAIVLVILTGVGALIYRSSEPTAFDSFGNGMAMRLPEDGSRTLLVDVGYASSTETVTLRSARAAVVQNTANADIEFFVCGIRQRVGASFDPVEQVCSGTTAIGGHRFVIGSEKETVMMAVTPRRAGQVVLRGAIIEYARGARHLWQTGEERIGPVVRIETKQARPADSR</sequence>
<dbReference type="RefSeq" id="WP_300959987.1">
    <property type="nucleotide sequence ID" value="NZ_JAUHJR010000002.1"/>
</dbReference>
<keyword evidence="2" id="KW-1185">Reference proteome</keyword>
<name>A0ABT8ET59_9ACTN</name>
<evidence type="ECO:0000313" key="2">
    <source>
        <dbReference type="Proteomes" id="UP001168537"/>
    </source>
</evidence>
<evidence type="ECO:0000313" key="1">
    <source>
        <dbReference type="EMBL" id="MDN4161106.1"/>
    </source>
</evidence>
<protein>
    <submittedName>
        <fullName evidence="1">Uncharacterized protein</fullName>
    </submittedName>
</protein>
<reference evidence="1" key="1">
    <citation type="submission" date="2023-06" db="EMBL/GenBank/DDBJ databases">
        <title>Draft genome sequence of Nocardioides sp. SOB72.</title>
        <authorList>
            <person name="Zhang G."/>
        </authorList>
    </citation>
    <scope>NUCLEOTIDE SEQUENCE</scope>
    <source>
        <strain evidence="1">SOB72</strain>
    </source>
</reference>
<comment type="caution">
    <text evidence="1">The sequence shown here is derived from an EMBL/GenBank/DDBJ whole genome shotgun (WGS) entry which is preliminary data.</text>
</comment>
<dbReference type="Proteomes" id="UP001168537">
    <property type="component" value="Unassembled WGS sequence"/>
</dbReference>
<accession>A0ABT8ET59</accession>
<dbReference type="EMBL" id="JAUHJR010000002">
    <property type="protein sequence ID" value="MDN4161106.1"/>
    <property type="molecule type" value="Genomic_DNA"/>
</dbReference>
<gene>
    <name evidence="1" type="ORF">QWY29_07025</name>
</gene>